<evidence type="ECO:0000313" key="2">
    <source>
        <dbReference type="EMBL" id="MEP0819036.1"/>
    </source>
</evidence>
<keyword evidence="1" id="KW-0812">Transmembrane</keyword>
<feature type="transmembrane region" description="Helical" evidence="1">
    <location>
        <begin position="106"/>
        <end position="126"/>
    </location>
</feature>
<feature type="transmembrane region" description="Helical" evidence="1">
    <location>
        <begin position="182"/>
        <end position="205"/>
    </location>
</feature>
<comment type="caution">
    <text evidence="2">The sequence shown here is derived from an EMBL/GenBank/DDBJ whole genome shotgun (WGS) entry which is preliminary data.</text>
</comment>
<dbReference type="EMBL" id="JAMPKM010000012">
    <property type="protein sequence ID" value="MEP0819036.1"/>
    <property type="molecule type" value="Genomic_DNA"/>
</dbReference>
<dbReference type="RefSeq" id="WP_190432101.1">
    <property type="nucleotide sequence ID" value="NZ_JAMPKM010000012.1"/>
</dbReference>
<gene>
    <name evidence="2" type="ORF">NC998_18210</name>
</gene>
<protein>
    <recommendedName>
        <fullName evidence="4">PhnA-like protein</fullName>
    </recommendedName>
</protein>
<evidence type="ECO:0000256" key="1">
    <source>
        <dbReference type="SAM" id="Phobius"/>
    </source>
</evidence>
<organism evidence="2 3">
    <name type="scientific">Trichocoleus desertorum GB2-A4</name>
    <dbReference type="NCBI Taxonomy" id="2933944"/>
    <lineage>
        <taxon>Bacteria</taxon>
        <taxon>Bacillati</taxon>
        <taxon>Cyanobacteriota</taxon>
        <taxon>Cyanophyceae</taxon>
        <taxon>Leptolyngbyales</taxon>
        <taxon>Trichocoleusaceae</taxon>
        <taxon>Trichocoleus</taxon>
    </lineage>
</organism>
<keyword evidence="1" id="KW-0472">Membrane</keyword>
<name>A0ABV0JDD8_9CYAN</name>
<keyword evidence="3" id="KW-1185">Reference proteome</keyword>
<evidence type="ECO:0000313" key="3">
    <source>
        <dbReference type="Proteomes" id="UP001464891"/>
    </source>
</evidence>
<sequence>MAYTNRPADNVVERTAYGPVTEYHDRVRWGPILAGLLTALATQLVLSALGAAIGLSSIAGSGAPRSDAGDVGTAVGIWSIISLFISLFIGGWITSRTCGPMNRSTALLNGAILWATTLAISSWLLASGVSGTFGLLVNSAADAASAAAQPGGIDIPSPGAIPSPPNISAQGTRDLAGNAAKAGWSFTFGSLLGLVASMVGASVGARSPRTNGNHQHS</sequence>
<reference evidence="2 3" key="1">
    <citation type="submission" date="2022-04" db="EMBL/GenBank/DDBJ databases">
        <title>Positive selection, recombination, and allopatry shape intraspecific diversity of widespread and dominant cyanobacteria.</title>
        <authorList>
            <person name="Wei J."/>
            <person name="Shu W."/>
            <person name="Hu C."/>
        </authorList>
    </citation>
    <scope>NUCLEOTIDE SEQUENCE [LARGE SCALE GENOMIC DNA]</scope>
    <source>
        <strain evidence="2 3">GB2-A4</strain>
    </source>
</reference>
<accession>A0ABV0JDD8</accession>
<evidence type="ECO:0008006" key="4">
    <source>
        <dbReference type="Google" id="ProtNLM"/>
    </source>
</evidence>
<feature type="transmembrane region" description="Helical" evidence="1">
    <location>
        <begin position="32"/>
        <end position="55"/>
    </location>
</feature>
<keyword evidence="1" id="KW-1133">Transmembrane helix</keyword>
<proteinExistence type="predicted"/>
<dbReference type="Proteomes" id="UP001464891">
    <property type="component" value="Unassembled WGS sequence"/>
</dbReference>
<feature type="transmembrane region" description="Helical" evidence="1">
    <location>
        <begin position="75"/>
        <end position="94"/>
    </location>
</feature>